<name>A0A517LZE6_9BACT</name>
<keyword evidence="1" id="KW-1133">Transmembrane helix</keyword>
<organism evidence="2 3">
    <name type="scientific">Rosistilla ulvae</name>
    <dbReference type="NCBI Taxonomy" id="1930277"/>
    <lineage>
        <taxon>Bacteria</taxon>
        <taxon>Pseudomonadati</taxon>
        <taxon>Planctomycetota</taxon>
        <taxon>Planctomycetia</taxon>
        <taxon>Pirellulales</taxon>
        <taxon>Pirellulaceae</taxon>
        <taxon>Rosistilla</taxon>
    </lineage>
</organism>
<keyword evidence="1" id="KW-0812">Transmembrane</keyword>
<dbReference type="AlphaFoldDB" id="A0A517LZE6"/>
<keyword evidence="3" id="KW-1185">Reference proteome</keyword>
<keyword evidence="1" id="KW-0472">Membrane</keyword>
<evidence type="ECO:0000313" key="3">
    <source>
        <dbReference type="Proteomes" id="UP000319557"/>
    </source>
</evidence>
<sequence>MWLSAMLATAAWLRPAPAGLGTHHQLGLPPCSLRVLLGMRCPACGMTTSWSHYVRGQWVSSIRVNPGGFMLAALATAVTVGAVRVAYTGQPVNPQQTWWLAIGLMGAMLAAGIDWILRIV</sequence>
<dbReference type="EMBL" id="CP036261">
    <property type="protein sequence ID" value="QDS87989.1"/>
    <property type="molecule type" value="Genomic_DNA"/>
</dbReference>
<feature type="transmembrane region" description="Helical" evidence="1">
    <location>
        <begin position="98"/>
        <end position="117"/>
    </location>
</feature>
<evidence type="ECO:0000256" key="1">
    <source>
        <dbReference type="SAM" id="Phobius"/>
    </source>
</evidence>
<dbReference type="InterPro" id="IPR021215">
    <property type="entry name" value="DUF2752"/>
</dbReference>
<gene>
    <name evidence="2" type="ORF">EC9_21740</name>
</gene>
<dbReference type="KEGG" id="ruv:EC9_21740"/>
<dbReference type="RefSeq" id="WP_145344800.1">
    <property type="nucleotide sequence ID" value="NZ_CP036261.1"/>
</dbReference>
<proteinExistence type="predicted"/>
<evidence type="ECO:0008006" key="4">
    <source>
        <dbReference type="Google" id="ProtNLM"/>
    </source>
</evidence>
<dbReference type="Pfam" id="PF10825">
    <property type="entry name" value="DUF2752"/>
    <property type="match status" value="1"/>
</dbReference>
<accession>A0A517LZE6</accession>
<dbReference type="OrthoDB" id="285957at2"/>
<evidence type="ECO:0000313" key="2">
    <source>
        <dbReference type="EMBL" id="QDS87989.1"/>
    </source>
</evidence>
<protein>
    <recommendedName>
        <fullName evidence="4">DUF2752 domain-containing protein</fullName>
    </recommendedName>
</protein>
<dbReference type="Proteomes" id="UP000319557">
    <property type="component" value="Chromosome"/>
</dbReference>
<reference evidence="2 3" key="1">
    <citation type="submission" date="2019-02" db="EMBL/GenBank/DDBJ databases">
        <title>Deep-cultivation of Planctomycetes and their phenomic and genomic characterization uncovers novel biology.</title>
        <authorList>
            <person name="Wiegand S."/>
            <person name="Jogler M."/>
            <person name="Boedeker C."/>
            <person name="Pinto D."/>
            <person name="Vollmers J."/>
            <person name="Rivas-Marin E."/>
            <person name="Kohn T."/>
            <person name="Peeters S.H."/>
            <person name="Heuer A."/>
            <person name="Rast P."/>
            <person name="Oberbeckmann S."/>
            <person name="Bunk B."/>
            <person name="Jeske O."/>
            <person name="Meyerdierks A."/>
            <person name="Storesund J.E."/>
            <person name="Kallscheuer N."/>
            <person name="Luecker S."/>
            <person name="Lage O.M."/>
            <person name="Pohl T."/>
            <person name="Merkel B.J."/>
            <person name="Hornburger P."/>
            <person name="Mueller R.-W."/>
            <person name="Bruemmer F."/>
            <person name="Labrenz M."/>
            <person name="Spormann A.M."/>
            <person name="Op den Camp H."/>
            <person name="Overmann J."/>
            <person name="Amann R."/>
            <person name="Jetten M.S.M."/>
            <person name="Mascher T."/>
            <person name="Medema M.H."/>
            <person name="Devos D.P."/>
            <person name="Kaster A.-K."/>
            <person name="Ovreas L."/>
            <person name="Rohde M."/>
            <person name="Galperin M.Y."/>
            <person name="Jogler C."/>
        </authorList>
    </citation>
    <scope>NUCLEOTIDE SEQUENCE [LARGE SCALE GENOMIC DNA]</scope>
    <source>
        <strain evidence="2 3">EC9</strain>
    </source>
</reference>
<feature type="transmembrane region" description="Helical" evidence="1">
    <location>
        <begin position="66"/>
        <end position="86"/>
    </location>
</feature>